<comment type="caution">
    <text evidence="2">The sequence shown here is derived from an EMBL/GenBank/DDBJ whole genome shotgun (WGS) entry which is preliminary data.</text>
</comment>
<proteinExistence type="predicted"/>
<keyword evidence="1" id="KW-0472">Membrane</keyword>
<keyword evidence="1" id="KW-0812">Transmembrane</keyword>
<keyword evidence="1" id="KW-1133">Transmembrane helix</keyword>
<organism evidence="2 3">
    <name type="scientific">Stylosanthes scabra</name>
    <dbReference type="NCBI Taxonomy" id="79078"/>
    <lineage>
        <taxon>Eukaryota</taxon>
        <taxon>Viridiplantae</taxon>
        <taxon>Streptophyta</taxon>
        <taxon>Embryophyta</taxon>
        <taxon>Tracheophyta</taxon>
        <taxon>Spermatophyta</taxon>
        <taxon>Magnoliopsida</taxon>
        <taxon>eudicotyledons</taxon>
        <taxon>Gunneridae</taxon>
        <taxon>Pentapetalae</taxon>
        <taxon>rosids</taxon>
        <taxon>fabids</taxon>
        <taxon>Fabales</taxon>
        <taxon>Fabaceae</taxon>
        <taxon>Papilionoideae</taxon>
        <taxon>50 kb inversion clade</taxon>
        <taxon>dalbergioids sensu lato</taxon>
        <taxon>Dalbergieae</taxon>
        <taxon>Pterocarpus clade</taxon>
        <taxon>Stylosanthes</taxon>
    </lineage>
</organism>
<evidence type="ECO:0000256" key="1">
    <source>
        <dbReference type="SAM" id="Phobius"/>
    </source>
</evidence>
<dbReference type="EMBL" id="JASCZI010153215">
    <property type="protein sequence ID" value="MED6177165.1"/>
    <property type="molecule type" value="Genomic_DNA"/>
</dbReference>
<reference evidence="2 3" key="1">
    <citation type="journal article" date="2023" name="Plants (Basel)">
        <title>Bridging the Gap: Combining Genomics and Transcriptomics Approaches to Understand Stylosanthes scabra, an Orphan Legume from the Brazilian Caatinga.</title>
        <authorList>
            <person name="Ferreira-Neto J.R.C."/>
            <person name="da Silva M.D."/>
            <person name="Binneck E."/>
            <person name="de Melo N.F."/>
            <person name="da Silva R.H."/>
            <person name="de Melo A.L.T.M."/>
            <person name="Pandolfi V."/>
            <person name="Bustamante F.O."/>
            <person name="Brasileiro-Vidal A.C."/>
            <person name="Benko-Iseppon A.M."/>
        </authorList>
    </citation>
    <scope>NUCLEOTIDE SEQUENCE [LARGE SCALE GENOMIC DNA]</scope>
    <source>
        <tissue evidence="2">Leaves</tissue>
    </source>
</reference>
<accession>A0ABU6VU57</accession>
<gene>
    <name evidence="2" type="ORF">PIB30_095423</name>
</gene>
<feature type="transmembrane region" description="Helical" evidence="1">
    <location>
        <begin position="52"/>
        <end position="73"/>
    </location>
</feature>
<name>A0ABU6VU57_9FABA</name>
<evidence type="ECO:0000313" key="3">
    <source>
        <dbReference type="Proteomes" id="UP001341840"/>
    </source>
</evidence>
<sequence>MRILSIRNETDQILGIFVSRKTRALNMVMRILSIRNETDQILGIFVSRKTRALNMGMLALIVWVFPLEMPWIGCEFLGIKTLSNHTCGLTFGSTVRLSQWKSRKEWIGFSFS</sequence>
<keyword evidence="3" id="KW-1185">Reference proteome</keyword>
<evidence type="ECO:0000313" key="2">
    <source>
        <dbReference type="EMBL" id="MED6177165.1"/>
    </source>
</evidence>
<dbReference type="Proteomes" id="UP001341840">
    <property type="component" value="Unassembled WGS sequence"/>
</dbReference>
<protein>
    <submittedName>
        <fullName evidence="2">Uncharacterized protein</fullName>
    </submittedName>
</protein>